<keyword evidence="2" id="KW-1185">Reference proteome</keyword>
<evidence type="ECO:0000313" key="2">
    <source>
        <dbReference type="Proteomes" id="UP000192758"/>
    </source>
</evidence>
<proteinExistence type="predicted"/>
<accession>A0A1W0E989</accession>
<name>A0A1W0E989_9MICR</name>
<organism evidence="1 2">
    <name type="scientific">Ecytonucleospora hepatopenaei</name>
    <dbReference type="NCBI Taxonomy" id="646526"/>
    <lineage>
        <taxon>Eukaryota</taxon>
        <taxon>Fungi</taxon>
        <taxon>Fungi incertae sedis</taxon>
        <taxon>Microsporidia</taxon>
        <taxon>Enterocytozoonidae</taxon>
        <taxon>Ecytonucleospora</taxon>
    </lineage>
</organism>
<dbReference type="OrthoDB" id="2194872at2759"/>
<reference evidence="1 2" key="1">
    <citation type="journal article" date="2017" name="Environ. Microbiol.">
        <title>Decay of the glycolytic pathway and adaptation to intranuclear parasitism within Enterocytozoonidae microsporidia.</title>
        <authorList>
            <person name="Wiredu Boakye D."/>
            <person name="Jaroenlak P."/>
            <person name="Prachumwat A."/>
            <person name="Williams T.A."/>
            <person name="Bateman K.S."/>
            <person name="Itsathitphaisarn O."/>
            <person name="Sritunyalucksana K."/>
            <person name="Paszkiewicz K.H."/>
            <person name="Moore K.A."/>
            <person name="Stentiford G.D."/>
            <person name="Williams B.A."/>
        </authorList>
    </citation>
    <scope>NUCLEOTIDE SEQUENCE [LARGE SCALE GENOMIC DNA]</scope>
    <source>
        <strain evidence="1 2">TH1</strain>
    </source>
</reference>
<evidence type="ECO:0000313" key="1">
    <source>
        <dbReference type="EMBL" id="OQS55793.1"/>
    </source>
</evidence>
<gene>
    <name evidence="1" type="ORF">EHP00_1615</name>
</gene>
<dbReference type="AlphaFoldDB" id="A0A1W0E989"/>
<dbReference type="EMBL" id="MNPJ01000002">
    <property type="protein sequence ID" value="OQS55793.1"/>
    <property type="molecule type" value="Genomic_DNA"/>
</dbReference>
<protein>
    <submittedName>
        <fullName evidence="1">Uncharacterized protein</fullName>
    </submittedName>
</protein>
<sequence length="74" mass="8926">MEELLKEMDNLLDEIEMEDRNNCSEDFNTQIERLYAYYVLDLLMCKLQNKDESSAKEGIRKTQELVKKYEKENL</sequence>
<comment type="caution">
    <text evidence="1">The sequence shown here is derived from an EMBL/GenBank/DDBJ whole genome shotgun (WGS) entry which is preliminary data.</text>
</comment>
<dbReference type="VEuPathDB" id="MicrosporidiaDB:EHP00_1615"/>
<dbReference type="Proteomes" id="UP000192758">
    <property type="component" value="Unassembled WGS sequence"/>
</dbReference>